<proteinExistence type="predicted"/>
<accession>A0A849SU98</accession>
<dbReference type="EMBL" id="JABFRW010000213">
    <property type="protein sequence ID" value="NOT35705.1"/>
    <property type="molecule type" value="Genomic_DNA"/>
</dbReference>
<comment type="caution">
    <text evidence="2">The sequence shown here is derived from an EMBL/GenBank/DDBJ whole genome shotgun (WGS) entry which is preliminary data.</text>
</comment>
<protein>
    <submittedName>
        <fullName evidence="2">Uncharacterized protein</fullName>
    </submittedName>
</protein>
<dbReference type="Proteomes" id="UP000580839">
    <property type="component" value="Unassembled WGS sequence"/>
</dbReference>
<sequence>MPDDPQKSARRPLIIPGQSEDPPPRKPVLLGASGQPLTSESFEPEPPRIVLPPGAAAASLDDIPEHPRLRPVMIVPVRERGQDLLLVTDPLGVLPSPIALRIEVLDFLQLLDGRFSITELSAEIARASRDVRAGAWVREFVAQLDRMLLLESPRFEDAYRQLRDAFHQLEVRQAALRGVS</sequence>
<reference evidence="2 3" key="1">
    <citation type="submission" date="2020-04" db="EMBL/GenBank/DDBJ databases">
        <title>Metagenomic profiling of ammonia- and methane-oxidizing microorganisms in a Dutch drinking water treatment plant.</title>
        <authorList>
            <person name="Poghosyan L."/>
            <person name="Leucker S."/>
        </authorList>
    </citation>
    <scope>NUCLEOTIDE SEQUENCE [LARGE SCALE GENOMIC DNA]</scope>
    <source>
        <strain evidence="2">S-RSF-IL-03</strain>
    </source>
</reference>
<gene>
    <name evidence="2" type="ORF">HOP12_16310</name>
</gene>
<evidence type="ECO:0000313" key="3">
    <source>
        <dbReference type="Proteomes" id="UP000580839"/>
    </source>
</evidence>
<evidence type="ECO:0000256" key="1">
    <source>
        <dbReference type="SAM" id="MobiDB-lite"/>
    </source>
</evidence>
<name>A0A849SU98_UNCEI</name>
<evidence type="ECO:0000313" key="2">
    <source>
        <dbReference type="EMBL" id="NOT35705.1"/>
    </source>
</evidence>
<feature type="non-terminal residue" evidence="2">
    <location>
        <position position="180"/>
    </location>
</feature>
<dbReference type="AlphaFoldDB" id="A0A849SU98"/>
<organism evidence="2 3">
    <name type="scientific">Eiseniibacteriota bacterium</name>
    <dbReference type="NCBI Taxonomy" id="2212470"/>
    <lineage>
        <taxon>Bacteria</taxon>
        <taxon>Candidatus Eiseniibacteriota</taxon>
    </lineage>
</organism>
<feature type="region of interest" description="Disordered" evidence="1">
    <location>
        <begin position="1"/>
        <end position="48"/>
    </location>
</feature>